<evidence type="ECO:0000256" key="1">
    <source>
        <dbReference type="SAM" id="MobiDB-lite"/>
    </source>
</evidence>
<gene>
    <name evidence="3" type="ORF">AAEO50_00465</name>
</gene>
<feature type="chain" id="PRO_5045531243" evidence="2">
    <location>
        <begin position="19"/>
        <end position="107"/>
    </location>
</feature>
<evidence type="ECO:0000256" key="2">
    <source>
        <dbReference type="SAM" id="SignalP"/>
    </source>
</evidence>
<accession>A0ABU9K3S2</accession>
<proteinExistence type="predicted"/>
<sequence length="107" mass="12018">MKKKIAASLLSSFLLLTACGTQETKVEETSTSGSSEVTDNKEETKMVTFNGLADPHTMEVEMDGEIKSIQFNPDILDQIEEMEEGKEYQLKVKENEKGQIELVEIMK</sequence>
<reference evidence="3 4" key="1">
    <citation type="submission" date="2024-04" db="EMBL/GenBank/DDBJ databases">
        <title>Bacillus oryzaecorticis sp. nov., a moderately halophilic bacterium isolated from rice husks.</title>
        <authorList>
            <person name="Zhu H.-S."/>
        </authorList>
    </citation>
    <scope>NUCLEOTIDE SEQUENCE [LARGE SCALE GENOMIC DNA]</scope>
    <source>
        <strain evidence="3 4">ZC255</strain>
    </source>
</reference>
<dbReference type="Proteomes" id="UP001389717">
    <property type="component" value="Unassembled WGS sequence"/>
</dbReference>
<name>A0ABU9K3S2_9BACI</name>
<feature type="region of interest" description="Disordered" evidence="1">
    <location>
        <begin position="24"/>
        <end position="46"/>
    </location>
</feature>
<comment type="caution">
    <text evidence="3">The sequence shown here is derived from an EMBL/GenBank/DDBJ whole genome shotgun (WGS) entry which is preliminary data.</text>
</comment>
<dbReference type="RefSeq" id="WP_341979262.1">
    <property type="nucleotide sequence ID" value="NZ_JBBYAF010000001.1"/>
</dbReference>
<evidence type="ECO:0000313" key="3">
    <source>
        <dbReference type="EMBL" id="MEL3970741.1"/>
    </source>
</evidence>
<protein>
    <submittedName>
        <fullName evidence="3">Uncharacterized protein</fullName>
    </submittedName>
</protein>
<keyword evidence="4" id="KW-1185">Reference proteome</keyword>
<evidence type="ECO:0000313" key="4">
    <source>
        <dbReference type="Proteomes" id="UP001389717"/>
    </source>
</evidence>
<feature type="signal peptide" evidence="2">
    <location>
        <begin position="1"/>
        <end position="18"/>
    </location>
</feature>
<organism evidence="3 4">
    <name type="scientific">Rossellomorea oryzaecorticis</name>
    <dbReference type="NCBI Taxonomy" id="1396505"/>
    <lineage>
        <taxon>Bacteria</taxon>
        <taxon>Bacillati</taxon>
        <taxon>Bacillota</taxon>
        <taxon>Bacilli</taxon>
        <taxon>Bacillales</taxon>
        <taxon>Bacillaceae</taxon>
        <taxon>Rossellomorea</taxon>
    </lineage>
</organism>
<dbReference type="PROSITE" id="PS51257">
    <property type="entry name" value="PROKAR_LIPOPROTEIN"/>
    <property type="match status" value="1"/>
</dbReference>
<keyword evidence="2" id="KW-0732">Signal</keyword>
<dbReference type="EMBL" id="JBBYAF010000001">
    <property type="protein sequence ID" value="MEL3970741.1"/>
    <property type="molecule type" value="Genomic_DNA"/>
</dbReference>